<dbReference type="OrthoDB" id="9888001at2"/>
<keyword evidence="2" id="KW-1185">Reference proteome</keyword>
<dbReference type="EMBL" id="AZQP01000031">
    <property type="protein sequence ID" value="EYE88023.1"/>
    <property type="molecule type" value="Genomic_DNA"/>
</dbReference>
<proteinExistence type="predicted"/>
<accession>A0A017RTG2</accession>
<protein>
    <submittedName>
        <fullName evidence="1">Uncharacterized protein</fullName>
    </submittedName>
</protein>
<sequence length="58" mass="6926">MKEELRRLTKDGELKFYDGTREENREKALKLLETAQKSVYQGYKVYSNSFGYIVRLEC</sequence>
<dbReference type="STRING" id="1403537.Q428_10215"/>
<name>A0A017RTG2_9CLOT</name>
<comment type="caution">
    <text evidence="1">The sequence shown here is derived from an EMBL/GenBank/DDBJ whole genome shotgun (WGS) entry which is preliminary data.</text>
</comment>
<gene>
    <name evidence="1" type="ORF">Q428_10215</name>
</gene>
<dbReference type="RefSeq" id="WP_161633618.1">
    <property type="nucleotide sequence ID" value="NZ_AZQP01000031.1"/>
</dbReference>
<evidence type="ECO:0000313" key="2">
    <source>
        <dbReference type="Proteomes" id="UP000019681"/>
    </source>
</evidence>
<reference evidence="1 2" key="1">
    <citation type="journal article" date="2014" name="Genome Announc.">
        <title>Draft Genome Sequence of Fervidicella metallireducens Strain AeBT, an Iron-Reducing Thermoanaerobe from the Great Artesian Basin.</title>
        <authorList>
            <person name="Patel B.K."/>
        </authorList>
    </citation>
    <scope>NUCLEOTIDE SEQUENCE [LARGE SCALE GENOMIC DNA]</scope>
    <source>
        <strain evidence="1 2">AeB</strain>
    </source>
</reference>
<evidence type="ECO:0000313" key="1">
    <source>
        <dbReference type="EMBL" id="EYE88023.1"/>
    </source>
</evidence>
<dbReference type="Proteomes" id="UP000019681">
    <property type="component" value="Unassembled WGS sequence"/>
</dbReference>
<organism evidence="1 2">
    <name type="scientific">Fervidicella metallireducens AeB</name>
    <dbReference type="NCBI Taxonomy" id="1403537"/>
    <lineage>
        <taxon>Bacteria</taxon>
        <taxon>Bacillati</taxon>
        <taxon>Bacillota</taxon>
        <taxon>Clostridia</taxon>
        <taxon>Eubacteriales</taxon>
        <taxon>Clostridiaceae</taxon>
        <taxon>Fervidicella</taxon>
    </lineage>
</organism>
<dbReference type="AlphaFoldDB" id="A0A017RTG2"/>